<feature type="transmembrane region" description="Helical" evidence="6">
    <location>
        <begin position="126"/>
        <end position="145"/>
    </location>
</feature>
<evidence type="ECO:0000256" key="5">
    <source>
        <dbReference type="ARBA" id="ARBA00023136"/>
    </source>
</evidence>
<dbReference type="GO" id="GO:0005886">
    <property type="term" value="C:plasma membrane"/>
    <property type="evidence" value="ECO:0007669"/>
    <property type="project" value="UniProtKB-SubCell"/>
</dbReference>
<name>A0A5C1E8Q8_9RHOO</name>
<dbReference type="InterPro" id="IPR000620">
    <property type="entry name" value="EamA_dom"/>
</dbReference>
<evidence type="ECO:0000259" key="7">
    <source>
        <dbReference type="Pfam" id="PF00892"/>
    </source>
</evidence>
<dbReference type="SUPFAM" id="SSF103481">
    <property type="entry name" value="Multidrug resistance efflux transporter EmrE"/>
    <property type="match status" value="2"/>
</dbReference>
<evidence type="ECO:0000313" key="9">
    <source>
        <dbReference type="Proteomes" id="UP000323671"/>
    </source>
</evidence>
<feature type="domain" description="EamA" evidence="7">
    <location>
        <begin position="155"/>
        <end position="288"/>
    </location>
</feature>
<comment type="subcellular location">
    <subcellularLocation>
        <location evidence="1">Cell membrane</location>
        <topology evidence="1">Multi-pass membrane protein</topology>
    </subcellularLocation>
</comment>
<feature type="transmembrane region" description="Helical" evidence="6">
    <location>
        <begin position="182"/>
        <end position="203"/>
    </location>
</feature>
<gene>
    <name evidence="8" type="ORF">OTERR_17870</name>
</gene>
<keyword evidence="9" id="KW-1185">Reference proteome</keyword>
<feature type="transmembrane region" description="Helical" evidence="6">
    <location>
        <begin position="271"/>
        <end position="293"/>
    </location>
</feature>
<keyword evidence="3 6" id="KW-0812">Transmembrane</keyword>
<proteinExistence type="predicted"/>
<dbReference type="RefSeq" id="WP_149425560.1">
    <property type="nucleotide sequence ID" value="NZ_CP022579.1"/>
</dbReference>
<sequence>MTLPSFLRRWLPTLALATLSLIWGYTWVLSKQSLAYAPPFAFAAERCVGGAIALFVVLKLLGKPMKLQAPRATIAIALTQVAGFMVFQTWALVEGGPGKTAVLIFTMPIWTLLMAWLILGERVRGGQWLAAASTLTGLILIIEPWDMHTSLFSKFLGVMAALCWATGSILIKRLRSRVPVDLFTLTAWQMALGAIPLLILATLVPERPTEWAPHFIGLLAFISVVSTGMCWWLWSYILDRVPAWEASLSVLGTPVVAILSSRLTLGEEFKVLEVTGILLIGGGLLLLSLLGWAASKRAAAVGRGHKAS</sequence>
<feature type="transmembrane region" description="Helical" evidence="6">
    <location>
        <begin position="151"/>
        <end position="170"/>
    </location>
</feature>
<organism evidence="8 9">
    <name type="scientific">Oryzomicrobium terrae</name>
    <dbReference type="NCBI Taxonomy" id="1735038"/>
    <lineage>
        <taxon>Bacteria</taxon>
        <taxon>Pseudomonadati</taxon>
        <taxon>Pseudomonadota</taxon>
        <taxon>Betaproteobacteria</taxon>
        <taxon>Rhodocyclales</taxon>
        <taxon>Rhodocyclaceae</taxon>
        <taxon>Oryzomicrobium</taxon>
    </lineage>
</organism>
<dbReference type="Proteomes" id="UP000323671">
    <property type="component" value="Chromosome"/>
</dbReference>
<keyword evidence="4 6" id="KW-1133">Transmembrane helix</keyword>
<evidence type="ECO:0000256" key="3">
    <source>
        <dbReference type="ARBA" id="ARBA00022692"/>
    </source>
</evidence>
<dbReference type="PANTHER" id="PTHR32322:SF18">
    <property type="entry name" value="S-ADENOSYLMETHIONINE_S-ADENOSYLHOMOCYSTEINE TRANSPORTER"/>
    <property type="match status" value="1"/>
</dbReference>
<dbReference type="InterPro" id="IPR037185">
    <property type="entry name" value="EmrE-like"/>
</dbReference>
<protein>
    <recommendedName>
        <fullName evidence="7">EamA domain-containing protein</fullName>
    </recommendedName>
</protein>
<evidence type="ECO:0000256" key="4">
    <source>
        <dbReference type="ARBA" id="ARBA00022989"/>
    </source>
</evidence>
<dbReference type="EMBL" id="CP022579">
    <property type="protein sequence ID" value="QEL65263.1"/>
    <property type="molecule type" value="Genomic_DNA"/>
</dbReference>
<feature type="transmembrane region" description="Helical" evidence="6">
    <location>
        <begin position="73"/>
        <end position="93"/>
    </location>
</feature>
<dbReference type="PANTHER" id="PTHR32322">
    <property type="entry name" value="INNER MEMBRANE TRANSPORTER"/>
    <property type="match status" value="1"/>
</dbReference>
<feature type="transmembrane region" description="Helical" evidence="6">
    <location>
        <begin position="99"/>
        <end position="119"/>
    </location>
</feature>
<dbReference type="KEGG" id="otr:OTERR_17870"/>
<accession>A0A5C1E8Q8</accession>
<reference evidence="8 9" key="1">
    <citation type="submission" date="2017-07" db="EMBL/GenBank/DDBJ databases">
        <title>Complete genome sequence of Oryzomicrobium terrae TPP412.</title>
        <authorList>
            <person name="Chiu L.-W."/>
            <person name="Lo K.-J."/>
            <person name="Tsai Y.-M."/>
            <person name="Lin S.-S."/>
            <person name="Kuo C.-H."/>
            <person name="Liu C.-T."/>
        </authorList>
    </citation>
    <scope>NUCLEOTIDE SEQUENCE [LARGE SCALE GENOMIC DNA]</scope>
    <source>
        <strain evidence="8 9">TPP412</strain>
    </source>
</reference>
<dbReference type="InterPro" id="IPR050638">
    <property type="entry name" value="AA-Vitamin_Transporters"/>
</dbReference>
<keyword evidence="5 6" id="KW-0472">Membrane</keyword>
<evidence type="ECO:0000256" key="2">
    <source>
        <dbReference type="ARBA" id="ARBA00022475"/>
    </source>
</evidence>
<feature type="domain" description="EamA" evidence="7">
    <location>
        <begin position="14"/>
        <end position="142"/>
    </location>
</feature>
<evidence type="ECO:0000256" key="1">
    <source>
        <dbReference type="ARBA" id="ARBA00004651"/>
    </source>
</evidence>
<feature type="transmembrane region" description="Helical" evidence="6">
    <location>
        <begin position="40"/>
        <end position="61"/>
    </location>
</feature>
<dbReference type="Pfam" id="PF00892">
    <property type="entry name" value="EamA"/>
    <property type="match status" value="2"/>
</dbReference>
<dbReference type="AlphaFoldDB" id="A0A5C1E8Q8"/>
<evidence type="ECO:0000313" key="8">
    <source>
        <dbReference type="EMBL" id="QEL65263.1"/>
    </source>
</evidence>
<feature type="transmembrane region" description="Helical" evidence="6">
    <location>
        <begin position="215"/>
        <end position="234"/>
    </location>
</feature>
<keyword evidence="2" id="KW-1003">Cell membrane</keyword>
<feature type="transmembrane region" description="Helical" evidence="6">
    <location>
        <begin position="246"/>
        <end position="265"/>
    </location>
</feature>
<evidence type="ECO:0000256" key="6">
    <source>
        <dbReference type="SAM" id="Phobius"/>
    </source>
</evidence>